<dbReference type="EMBL" id="JAGPYM010000005">
    <property type="protein sequence ID" value="KAH6894694.1"/>
    <property type="molecule type" value="Genomic_DNA"/>
</dbReference>
<evidence type="ECO:0000256" key="2">
    <source>
        <dbReference type="ARBA" id="ARBA00022670"/>
    </source>
</evidence>
<feature type="active site" description="Charge relay system" evidence="6">
    <location>
        <position position="211"/>
    </location>
</feature>
<dbReference type="CDD" id="cd04077">
    <property type="entry name" value="Peptidases_S8_PCSK9_ProteinaseK_like"/>
    <property type="match status" value="1"/>
</dbReference>
<dbReference type="SUPFAM" id="SSF52743">
    <property type="entry name" value="Subtilisin-like"/>
    <property type="match status" value="1"/>
</dbReference>
<evidence type="ECO:0000256" key="1">
    <source>
        <dbReference type="ARBA" id="ARBA00011073"/>
    </source>
</evidence>
<dbReference type="InterPro" id="IPR023828">
    <property type="entry name" value="Peptidase_S8_Ser-AS"/>
</dbReference>
<accession>A0A9P9AVT4</accession>
<keyword evidence="2 6" id="KW-0645">Protease</keyword>
<dbReference type="InterPro" id="IPR034193">
    <property type="entry name" value="PCSK9_ProteinaseK-like"/>
</dbReference>
<dbReference type="Gene3D" id="3.30.70.80">
    <property type="entry name" value="Peptidase S8 propeptide/proteinase inhibitor I9"/>
    <property type="match status" value="1"/>
</dbReference>
<reference evidence="11 12" key="1">
    <citation type="journal article" date="2021" name="Nat. Commun.">
        <title>Genetic determinants of endophytism in the Arabidopsis root mycobiome.</title>
        <authorList>
            <person name="Mesny F."/>
            <person name="Miyauchi S."/>
            <person name="Thiergart T."/>
            <person name="Pickel B."/>
            <person name="Atanasova L."/>
            <person name="Karlsson M."/>
            <person name="Huettel B."/>
            <person name="Barry K.W."/>
            <person name="Haridas S."/>
            <person name="Chen C."/>
            <person name="Bauer D."/>
            <person name="Andreopoulos W."/>
            <person name="Pangilinan J."/>
            <person name="LaButti K."/>
            <person name="Riley R."/>
            <person name="Lipzen A."/>
            <person name="Clum A."/>
            <person name="Drula E."/>
            <person name="Henrissat B."/>
            <person name="Kohler A."/>
            <person name="Grigoriev I.V."/>
            <person name="Martin F.M."/>
            <person name="Hacquard S."/>
        </authorList>
    </citation>
    <scope>NUCLEOTIDE SEQUENCE [LARGE SCALE GENOMIC DNA]</scope>
    <source>
        <strain evidence="11 12">MPI-CAGE-CH-0241</strain>
    </source>
</reference>
<dbReference type="PROSITE" id="PS00137">
    <property type="entry name" value="SUBTILASE_HIS"/>
    <property type="match status" value="1"/>
</dbReference>
<dbReference type="PROSITE" id="PS51892">
    <property type="entry name" value="SUBTILASE"/>
    <property type="match status" value="1"/>
</dbReference>
<dbReference type="PANTHER" id="PTHR43806:SF58">
    <property type="entry name" value="ALKALINE PROTEASE 1-RELATED"/>
    <property type="match status" value="1"/>
</dbReference>
<dbReference type="InterPro" id="IPR022398">
    <property type="entry name" value="Peptidase_S8_His-AS"/>
</dbReference>
<organism evidence="11 12">
    <name type="scientific">Thelonectria olida</name>
    <dbReference type="NCBI Taxonomy" id="1576542"/>
    <lineage>
        <taxon>Eukaryota</taxon>
        <taxon>Fungi</taxon>
        <taxon>Dikarya</taxon>
        <taxon>Ascomycota</taxon>
        <taxon>Pezizomycotina</taxon>
        <taxon>Sordariomycetes</taxon>
        <taxon>Hypocreomycetidae</taxon>
        <taxon>Hypocreales</taxon>
        <taxon>Nectriaceae</taxon>
        <taxon>Thelonectria</taxon>
    </lineage>
</organism>
<comment type="caution">
    <text evidence="11">The sequence shown here is derived from an EMBL/GenBank/DDBJ whole genome shotgun (WGS) entry which is preliminary data.</text>
</comment>
<dbReference type="Pfam" id="PF00082">
    <property type="entry name" value="Peptidase_S8"/>
    <property type="match status" value="1"/>
</dbReference>
<dbReference type="SUPFAM" id="SSF54897">
    <property type="entry name" value="Protease propeptides/inhibitors"/>
    <property type="match status" value="1"/>
</dbReference>
<dbReference type="InterPro" id="IPR023827">
    <property type="entry name" value="Peptidase_S8_Asp-AS"/>
</dbReference>
<feature type="signal peptide" evidence="8">
    <location>
        <begin position="1"/>
        <end position="20"/>
    </location>
</feature>
<dbReference type="InterPro" id="IPR037045">
    <property type="entry name" value="S8pro/Inhibitor_I9_sf"/>
</dbReference>
<dbReference type="OrthoDB" id="206201at2759"/>
<dbReference type="GO" id="GO:0006508">
    <property type="term" value="P:proteolysis"/>
    <property type="evidence" value="ECO:0007669"/>
    <property type="project" value="UniProtKB-KW"/>
</dbReference>
<dbReference type="InterPro" id="IPR036852">
    <property type="entry name" value="Peptidase_S8/S53_dom_sf"/>
</dbReference>
<evidence type="ECO:0000256" key="3">
    <source>
        <dbReference type="ARBA" id="ARBA00022729"/>
    </source>
</evidence>
<dbReference type="PROSITE" id="PS00138">
    <property type="entry name" value="SUBTILASE_SER"/>
    <property type="match status" value="1"/>
</dbReference>
<feature type="chain" id="PRO_5040253146" evidence="8">
    <location>
        <begin position="21"/>
        <end position="436"/>
    </location>
</feature>
<dbReference type="FunFam" id="3.40.50.200:FF:000007">
    <property type="entry name" value="Subtilisin-like serine protease"/>
    <property type="match status" value="1"/>
</dbReference>
<dbReference type="InterPro" id="IPR015500">
    <property type="entry name" value="Peptidase_S8_subtilisin-rel"/>
</dbReference>
<evidence type="ECO:0000256" key="6">
    <source>
        <dbReference type="PROSITE-ProRule" id="PRU01240"/>
    </source>
</evidence>
<dbReference type="Proteomes" id="UP000777438">
    <property type="component" value="Unassembled WGS sequence"/>
</dbReference>
<sequence>MVNFKNLVIVATAVFRCTLGAPTVTQGDIIPDSYIITLKPTVKAADAKVHIKWVQNVHKRHLNKRDGAKGVERRYDGKSGFQGYAGSFSKATIKAIQKRDDVQDIEPDRVWKLTLVKDPNERLSAKDAEDIEERDLEKRAMINQTGATWGLATVSHRDNSSPGYLYDSSAGSNTYAYVVDTGVRLSHSEFEGRATFGWTGFGAKKDDTHGHGTHVAGTIAGKTYGVAKNAQIVSVKIFDGLFTTTSTVIAGYNWAANDIINKGRTGRAAINLSIGGGFSSAFNGAINAAFKSGVISVAAAGNANSDAWWTSPASATGAIAVGAIDSSWNIATFSNWGNTVRIFAPGVGVKSAWFSSDTATVMMSGTSMATPHVVGLILSAFSVNKIASVNVITFLTQTATASKITGNLRGAANLIGNNGNLLQLPLRAPVKNKGQS</sequence>
<evidence type="ECO:0000256" key="5">
    <source>
        <dbReference type="ARBA" id="ARBA00022825"/>
    </source>
</evidence>
<name>A0A9P9AVT4_9HYPO</name>
<feature type="active site" description="Charge relay system" evidence="6">
    <location>
        <position position="367"/>
    </location>
</feature>
<dbReference type="InterPro" id="IPR010259">
    <property type="entry name" value="S8pro/Inhibitor_I9"/>
</dbReference>
<keyword evidence="4 6" id="KW-0378">Hydrolase</keyword>
<dbReference type="PANTHER" id="PTHR43806">
    <property type="entry name" value="PEPTIDASE S8"/>
    <property type="match status" value="1"/>
</dbReference>
<evidence type="ECO:0000259" key="10">
    <source>
        <dbReference type="Pfam" id="PF05922"/>
    </source>
</evidence>
<feature type="active site" description="Charge relay system" evidence="6">
    <location>
        <position position="180"/>
    </location>
</feature>
<comment type="similarity">
    <text evidence="1 6 7">Belongs to the peptidase S8 family.</text>
</comment>
<proteinExistence type="inferred from homology"/>
<dbReference type="AlphaFoldDB" id="A0A9P9AVT4"/>
<dbReference type="GO" id="GO:0005576">
    <property type="term" value="C:extracellular region"/>
    <property type="evidence" value="ECO:0007669"/>
    <property type="project" value="UniProtKB-ARBA"/>
</dbReference>
<dbReference type="PRINTS" id="PR00723">
    <property type="entry name" value="SUBTILISIN"/>
</dbReference>
<dbReference type="InterPro" id="IPR050131">
    <property type="entry name" value="Peptidase_S8_subtilisin-like"/>
</dbReference>
<keyword evidence="5 6" id="KW-0720">Serine protease</keyword>
<evidence type="ECO:0000259" key="9">
    <source>
        <dbReference type="Pfam" id="PF00082"/>
    </source>
</evidence>
<gene>
    <name evidence="11" type="ORF">B0T10DRAFT_590405</name>
</gene>
<evidence type="ECO:0000313" key="11">
    <source>
        <dbReference type="EMBL" id="KAH6894694.1"/>
    </source>
</evidence>
<protein>
    <submittedName>
        <fullName evidence="11">Peptidase S8/S53 domain-containing protein</fullName>
    </submittedName>
</protein>
<dbReference type="PROSITE" id="PS00136">
    <property type="entry name" value="SUBTILASE_ASP"/>
    <property type="match status" value="1"/>
</dbReference>
<evidence type="ECO:0000256" key="8">
    <source>
        <dbReference type="SAM" id="SignalP"/>
    </source>
</evidence>
<keyword evidence="12" id="KW-1185">Reference proteome</keyword>
<dbReference type="GO" id="GO:0004252">
    <property type="term" value="F:serine-type endopeptidase activity"/>
    <property type="evidence" value="ECO:0007669"/>
    <property type="project" value="UniProtKB-UniRule"/>
</dbReference>
<feature type="domain" description="Inhibitor I9" evidence="10">
    <location>
        <begin position="33"/>
        <end position="113"/>
    </location>
</feature>
<dbReference type="InterPro" id="IPR000209">
    <property type="entry name" value="Peptidase_S8/S53_dom"/>
</dbReference>
<dbReference type="Pfam" id="PF05922">
    <property type="entry name" value="Inhibitor_I9"/>
    <property type="match status" value="1"/>
</dbReference>
<feature type="domain" description="Peptidase S8/S53" evidence="9">
    <location>
        <begin position="178"/>
        <end position="402"/>
    </location>
</feature>
<evidence type="ECO:0000256" key="4">
    <source>
        <dbReference type="ARBA" id="ARBA00022801"/>
    </source>
</evidence>
<keyword evidence="3 8" id="KW-0732">Signal</keyword>
<evidence type="ECO:0000313" key="12">
    <source>
        <dbReference type="Proteomes" id="UP000777438"/>
    </source>
</evidence>
<dbReference type="Gene3D" id="3.40.50.200">
    <property type="entry name" value="Peptidase S8/S53 domain"/>
    <property type="match status" value="1"/>
</dbReference>
<evidence type="ECO:0000256" key="7">
    <source>
        <dbReference type="RuleBase" id="RU003355"/>
    </source>
</evidence>